<proteinExistence type="predicted"/>
<gene>
    <name evidence="2" type="ORF">SASPL_143038</name>
</gene>
<evidence type="ECO:0000313" key="2">
    <source>
        <dbReference type="EMBL" id="KAG6396880.1"/>
    </source>
</evidence>
<dbReference type="EMBL" id="PNBA02000016">
    <property type="protein sequence ID" value="KAG6396880.1"/>
    <property type="molecule type" value="Genomic_DNA"/>
</dbReference>
<keyword evidence="3" id="KW-1185">Reference proteome</keyword>
<protein>
    <submittedName>
        <fullName evidence="2">Uncharacterized protein</fullName>
    </submittedName>
</protein>
<accession>A0A8X8WL93</accession>
<reference evidence="2" key="2">
    <citation type="submission" date="2020-08" db="EMBL/GenBank/DDBJ databases">
        <title>Plant Genome Project.</title>
        <authorList>
            <person name="Zhang R.-G."/>
        </authorList>
    </citation>
    <scope>NUCLEOTIDE SEQUENCE</scope>
    <source>
        <strain evidence="2">Huo1</strain>
        <tissue evidence="2">Leaf</tissue>
    </source>
</reference>
<evidence type="ECO:0000313" key="3">
    <source>
        <dbReference type="Proteomes" id="UP000298416"/>
    </source>
</evidence>
<name>A0A8X8WL93_SALSN</name>
<dbReference type="AlphaFoldDB" id="A0A8X8WL93"/>
<comment type="caution">
    <text evidence="2">The sequence shown here is derived from an EMBL/GenBank/DDBJ whole genome shotgun (WGS) entry which is preliminary data.</text>
</comment>
<reference evidence="2" key="1">
    <citation type="submission" date="2018-01" db="EMBL/GenBank/DDBJ databases">
        <authorList>
            <person name="Mao J.F."/>
        </authorList>
    </citation>
    <scope>NUCLEOTIDE SEQUENCE</scope>
    <source>
        <strain evidence="2">Huo1</strain>
        <tissue evidence="2">Leaf</tissue>
    </source>
</reference>
<dbReference type="Proteomes" id="UP000298416">
    <property type="component" value="Unassembled WGS sequence"/>
</dbReference>
<organism evidence="2">
    <name type="scientific">Salvia splendens</name>
    <name type="common">Scarlet sage</name>
    <dbReference type="NCBI Taxonomy" id="180675"/>
    <lineage>
        <taxon>Eukaryota</taxon>
        <taxon>Viridiplantae</taxon>
        <taxon>Streptophyta</taxon>
        <taxon>Embryophyta</taxon>
        <taxon>Tracheophyta</taxon>
        <taxon>Spermatophyta</taxon>
        <taxon>Magnoliopsida</taxon>
        <taxon>eudicotyledons</taxon>
        <taxon>Gunneridae</taxon>
        <taxon>Pentapetalae</taxon>
        <taxon>asterids</taxon>
        <taxon>lamiids</taxon>
        <taxon>Lamiales</taxon>
        <taxon>Lamiaceae</taxon>
        <taxon>Nepetoideae</taxon>
        <taxon>Mentheae</taxon>
        <taxon>Salviinae</taxon>
        <taxon>Salvia</taxon>
        <taxon>Salvia subgen. Calosphace</taxon>
        <taxon>core Calosphace</taxon>
    </lineage>
</organism>
<feature type="region of interest" description="Disordered" evidence="1">
    <location>
        <begin position="94"/>
        <end position="131"/>
    </location>
</feature>
<evidence type="ECO:0000256" key="1">
    <source>
        <dbReference type="SAM" id="MobiDB-lite"/>
    </source>
</evidence>
<feature type="compositionally biased region" description="Basic and acidic residues" evidence="1">
    <location>
        <begin position="94"/>
        <end position="108"/>
    </location>
</feature>
<sequence>MDVDDEWELLSDEDYLEISDEAGKQIYLVVHMNYFISQPSPQFVETTTNQLLHAPDRDQPIQNKIESFSADQDPISKDFFNKFKEAESVHMKVESPKYEAREDPRKLNSEMAPRMTAPTRGSGKQDSPDAADLHGAAGVAVRGGDVGAGAGRETLLAAFRADQLHQPVLEAVSAYPHRQRTRMLSARQLRHGGVVEFGHEMRECLSRADHRSWELKEELNHRNLQFLVEFDEDLCIFNGVIIYTQLIAPAYSAGAEEVDEINDGGGAAVGDV</sequence>